<comment type="catalytic activity">
    <reaction evidence="1">
        <text>S-ubiquitinyl-[E2 ubiquitin-conjugating enzyme]-L-cysteine + [acceptor protein]-L-lysine = [E2 ubiquitin-conjugating enzyme]-L-cysteine + N(6)-ubiquitinyl-[acceptor protein]-L-lysine.</text>
        <dbReference type="EC" id="2.3.2.26"/>
    </reaction>
</comment>
<dbReference type="Proteomes" id="UP000729913">
    <property type="component" value="Unassembled WGS sequence"/>
</dbReference>
<comment type="caution">
    <text evidence="8">The sequence shown here is derived from an EMBL/GenBank/DDBJ whole genome shotgun (WGS) entry which is preliminary data.</text>
</comment>
<evidence type="ECO:0000256" key="2">
    <source>
        <dbReference type="ARBA" id="ARBA00012485"/>
    </source>
</evidence>
<dbReference type="PANTHER" id="PTHR45700:SF8">
    <property type="entry name" value="HECT-TYPE E3 UBIQUITIN TRANSFERASE"/>
    <property type="match status" value="1"/>
</dbReference>
<accession>A0A8J5QSZ0</accession>
<dbReference type="EC" id="2.3.2.26" evidence="2"/>
<dbReference type="SMART" id="SM00119">
    <property type="entry name" value="HECTc"/>
    <property type="match status" value="1"/>
</dbReference>
<feature type="compositionally biased region" description="Acidic residues" evidence="6">
    <location>
        <begin position="151"/>
        <end position="160"/>
    </location>
</feature>
<reference evidence="8" key="2">
    <citation type="submission" date="2021-04" db="EMBL/GenBank/DDBJ databases">
        <title>Genome-wide patterns of bracovirus chromosomal integration into multiple host tissues during parasitism.</title>
        <authorList>
            <person name="Chebbi M.A.C."/>
        </authorList>
    </citation>
    <scope>NUCLEOTIDE SEQUENCE</scope>
    <source>
        <tissue evidence="8">Whole body</tissue>
    </source>
</reference>
<organism evidence="8 9">
    <name type="scientific">Cotesia typhae</name>
    <dbReference type="NCBI Taxonomy" id="2053667"/>
    <lineage>
        <taxon>Eukaryota</taxon>
        <taxon>Metazoa</taxon>
        <taxon>Ecdysozoa</taxon>
        <taxon>Arthropoda</taxon>
        <taxon>Hexapoda</taxon>
        <taxon>Insecta</taxon>
        <taxon>Pterygota</taxon>
        <taxon>Neoptera</taxon>
        <taxon>Endopterygota</taxon>
        <taxon>Hymenoptera</taxon>
        <taxon>Apocrita</taxon>
        <taxon>Ichneumonoidea</taxon>
        <taxon>Braconidae</taxon>
        <taxon>Microgastrinae</taxon>
        <taxon>Cotesia</taxon>
    </lineage>
</organism>
<dbReference type="PANTHER" id="PTHR45700">
    <property type="entry name" value="UBIQUITIN-PROTEIN LIGASE E3C"/>
    <property type="match status" value="1"/>
</dbReference>
<evidence type="ECO:0000313" key="9">
    <source>
        <dbReference type="Proteomes" id="UP000729913"/>
    </source>
</evidence>
<feature type="non-terminal residue" evidence="8">
    <location>
        <position position="1"/>
    </location>
</feature>
<dbReference type="Pfam" id="PF16558">
    <property type="entry name" value="AZUL"/>
    <property type="match status" value="1"/>
</dbReference>
<evidence type="ECO:0000256" key="1">
    <source>
        <dbReference type="ARBA" id="ARBA00000885"/>
    </source>
</evidence>
<protein>
    <recommendedName>
        <fullName evidence="2">HECT-type E3 ubiquitin transferase</fullName>
        <ecNumber evidence="2">2.3.2.26</ecNumber>
    </recommendedName>
</protein>
<evidence type="ECO:0000313" key="8">
    <source>
        <dbReference type="EMBL" id="KAG8040228.1"/>
    </source>
</evidence>
<dbReference type="OrthoDB" id="5981550at2759"/>
<keyword evidence="9" id="KW-1185">Reference proteome</keyword>
<keyword evidence="4 5" id="KW-0833">Ubl conjugation pathway</keyword>
<sequence length="916" mass="102148">MNGKASEDPGEDFTSSDMKRAAAKMLIERYFYQLTDGCGNSQCDNQHCASSGKCGKKLEDGATGSEDESGSGSEESESDSGGGSGSGESEKLISNESFSRILKNCDVKIPVKKRGRPKKEESKRKTKKIERREKSGGAKTGRRNKRIKLDEEGEQMEEGEGELRDPVIELMVLAMYLRYLEAKKYRKQIPYLTESKLMDIIEHCKSEGSYSKLIRTLGEVFSSSEALSLSFQKAEKNDSPLAALLDRAPESLLKQPRDLSKEAVRSLQGEDKDIDSSDPSPTLPSVDDTTVDLEAVRRSFAALMTLPGEEFESALVNALVTLADSIELDLRVFGIMPADSTDTLLNVFLIVFEIPVLGSSEYLEYAFHMLCKAVSCLPVAAQAKLARVWARHCKSRLVSLLQALQQLITVKVIGGTFTRDYCIQDADTITAPTKVMKILYYASMLAGELDPVDGVAEEESLTPRSDNEKLFSNRIVSLSSLSAGSSTSASALAKDPLAAELGMSVLDARTPFISFTDFYNELLSDSVEMDKDFAYYKSEQPKKFSFMNYAFILTPATKTLGLYYDNRIRMYTTENPTDLKKQLVVEFEGEQGVDEGGVSKEFFQLVVEEIFNPDYGMFTTQEETQTTWFNPTSFESDAQFTLIGVVLGLAIYNNVILDVRFPMVVYRKLLGRKGCFADLKDWSPTLYRTLTEMLEYPGDDMPDTFMQTFRVGYKDVFGSVLYHELCENGDEVYVNQENKREFVDSYADFLLNQSVARQFKAFRHGFQMVTDESPLGLLFRPEEIEQLVCGSKVFDFAELEASTEYDGYTVESEAIKNFWRVAHSLPLESQRRLLQFTTGSDRVPVGGLSRLKMVISRHGPDSDRGCRIAAIVEVAEAPVDFIVVVPVNVQLFDGVVDEVAQVIVFGSWTTAFVVIG</sequence>
<feature type="region of interest" description="Disordered" evidence="6">
    <location>
        <begin position="112"/>
        <end position="161"/>
    </location>
</feature>
<dbReference type="InterPro" id="IPR000569">
    <property type="entry name" value="HECT_dom"/>
</dbReference>
<dbReference type="GO" id="GO:0000209">
    <property type="term" value="P:protein polyubiquitination"/>
    <property type="evidence" value="ECO:0007669"/>
    <property type="project" value="InterPro"/>
</dbReference>
<gene>
    <name evidence="8" type="ORF">G9C98_000798</name>
</gene>
<evidence type="ECO:0000256" key="6">
    <source>
        <dbReference type="SAM" id="MobiDB-lite"/>
    </source>
</evidence>
<dbReference type="InterPro" id="IPR032353">
    <property type="entry name" value="AZUL"/>
</dbReference>
<name>A0A8J5QSZ0_9HYME</name>
<dbReference type="GO" id="GO:0061630">
    <property type="term" value="F:ubiquitin protein ligase activity"/>
    <property type="evidence" value="ECO:0007669"/>
    <property type="project" value="UniProtKB-EC"/>
</dbReference>
<evidence type="ECO:0000256" key="4">
    <source>
        <dbReference type="ARBA" id="ARBA00022786"/>
    </source>
</evidence>
<feature type="domain" description="HECT" evidence="7">
    <location>
        <begin position="575"/>
        <end position="852"/>
    </location>
</feature>
<proteinExistence type="predicted"/>
<dbReference type="CDD" id="cd00078">
    <property type="entry name" value="HECTc"/>
    <property type="match status" value="1"/>
</dbReference>
<dbReference type="FunFam" id="3.30.2160.10:FF:000004">
    <property type="entry name" value="probable E3 ubiquitin-protein ligase HERC4 isoform X1"/>
    <property type="match status" value="1"/>
</dbReference>
<evidence type="ECO:0000256" key="5">
    <source>
        <dbReference type="PROSITE-ProRule" id="PRU00104"/>
    </source>
</evidence>
<dbReference type="AlphaFoldDB" id="A0A8J5QSZ0"/>
<feature type="compositionally biased region" description="Acidic residues" evidence="6">
    <location>
        <begin position="65"/>
        <end position="78"/>
    </location>
</feature>
<evidence type="ECO:0000259" key="7">
    <source>
        <dbReference type="PROSITE" id="PS50237"/>
    </source>
</evidence>
<feature type="region of interest" description="Disordered" evidence="6">
    <location>
        <begin position="264"/>
        <end position="288"/>
    </location>
</feature>
<feature type="region of interest" description="Disordered" evidence="6">
    <location>
        <begin position="45"/>
        <end position="90"/>
    </location>
</feature>
<keyword evidence="3" id="KW-0808">Transferase</keyword>
<comment type="caution">
    <text evidence="5">Lacks conserved residue(s) required for the propagation of feature annotation.</text>
</comment>
<evidence type="ECO:0000256" key="3">
    <source>
        <dbReference type="ARBA" id="ARBA00022679"/>
    </source>
</evidence>
<dbReference type="PROSITE" id="PS50237">
    <property type="entry name" value="HECT"/>
    <property type="match status" value="1"/>
</dbReference>
<feature type="compositionally biased region" description="Basic and acidic residues" evidence="6">
    <location>
        <begin position="264"/>
        <end position="275"/>
    </location>
</feature>
<dbReference type="InterPro" id="IPR044611">
    <property type="entry name" value="E3A/B/C-like"/>
</dbReference>
<reference evidence="8" key="1">
    <citation type="submission" date="2020-03" db="EMBL/GenBank/DDBJ databases">
        <authorList>
            <person name="Chebbi M.A."/>
            <person name="Drezen J.M."/>
        </authorList>
    </citation>
    <scope>NUCLEOTIDE SEQUENCE</scope>
    <source>
        <tissue evidence="8">Whole body</tissue>
    </source>
</reference>
<dbReference type="Pfam" id="PF00632">
    <property type="entry name" value="HECT"/>
    <property type="match status" value="1"/>
</dbReference>
<dbReference type="EMBL" id="JAAOIC020000023">
    <property type="protein sequence ID" value="KAG8040228.1"/>
    <property type="molecule type" value="Genomic_DNA"/>
</dbReference>